<proteinExistence type="predicted"/>
<organism evidence="1 2">
    <name type="scientific">Sphingobacterium multivorum</name>
    <dbReference type="NCBI Taxonomy" id="28454"/>
    <lineage>
        <taxon>Bacteria</taxon>
        <taxon>Pseudomonadati</taxon>
        <taxon>Bacteroidota</taxon>
        <taxon>Sphingobacteriia</taxon>
        <taxon>Sphingobacteriales</taxon>
        <taxon>Sphingobacteriaceae</taxon>
        <taxon>Sphingobacterium</taxon>
    </lineage>
</organism>
<evidence type="ECO:0000313" key="1">
    <source>
        <dbReference type="EMBL" id="VXC29795.1"/>
    </source>
</evidence>
<dbReference type="AlphaFoldDB" id="A0A653XIB6"/>
<dbReference type="Pfam" id="PF20131">
    <property type="entry name" value="MC3"/>
    <property type="match status" value="1"/>
</dbReference>
<accession>A0A653XIB6</accession>
<dbReference type="RefSeq" id="WP_115046056.1">
    <property type="nucleotide sequence ID" value="NZ_CP068086.1"/>
</dbReference>
<gene>
    <name evidence="1" type="ORF">SPHINGO8BC_10018</name>
</gene>
<name>A0A653XIB6_SPHMU</name>
<reference evidence="1 2" key="1">
    <citation type="submission" date="2019-10" db="EMBL/GenBank/DDBJ databases">
        <authorList>
            <person name="Karimi E."/>
        </authorList>
    </citation>
    <scope>NUCLEOTIDE SEQUENCE [LARGE SCALE GENOMIC DNA]</scope>
    <source>
        <strain evidence="1">Sphingobacterium sp. 8BC</strain>
    </source>
</reference>
<dbReference type="InterPro" id="IPR045390">
    <property type="entry name" value="ABC-3C_MC3"/>
</dbReference>
<dbReference type="EMBL" id="CABWMV010000001">
    <property type="protein sequence ID" value="VXC29795.1"/>
    <property type="molecule type" value="Genomic_DNA"/>
</dbReference>
<sequence length="150" mass="17075">MREIYYTYNNEAIASCAMLSILQKVKSMDIARACLILPFLLDDRTIANLKNELPVGMGLKDFIKEQQRLFVSFNKRYLALLPVCINSLLMLRKSGQIKIEKDIIDNSSINLDVTGLGERFASIQQAVPNFLSLFQNLSTAQLYQILKIQL</sequence>
<evidence type="ECO:0000313" key="2">
    <source>
        <dbReference type="Proteomes" id="UP000432350"/>
    </source>
</evidence>
<protein>
    <submittedName>
        <fullName evidence="1">Uncharacterized protein</fullName>
    </submittedName>
</protein>
<dbReference type="Proteomes" id="UP000432350">
    <property type="component" value="Unassembled WGS sequence"/>
</dbReference>